<dbReference type="PANTHER" id="PTHR10934:SF2">
    <property type="entry name" value="LARGE RIBOSOMAL SUBUNIT PROTEIN EL18"/>
    <property type="match status" value="1"/>
</dbReference>
<evidence type="ECO:0000313" key="6">
    <source>
        <dbReference type="EMBL" id="KXA95884.1"/>
    </source>
</evidence>
<evidence type="ECO:0000313" key="7">
    <source>
        <dbReference type="Proteomes" id="UP000070284"/>
    </source>
</evidence>
<accession>A0A133UNT0</accession>
<dbReference type="InterPro" id="IPR036227">
    <property type="entry name" value="Ribosomal_uL15/eL18_sf"/>
</dbReference>
<dbReference type="HAMAP" id="MF_00329">
    <property type="entry name" value="Ribosomal_eL18"/>
    <property type="match status" value="1"/>
</dbReference>
<dbReference type="AlphaFoldDB" id="A0A133UNT0"/>
<evidence type="ECO:0000256" key="4">
    <source>
        <dbReference type="HAMAP-Rule" id="MF_00329"/>
    </source>
</evidence>
<organism evidence="6 7">
    <name type="scientific">candidate division MSBL1 archaeon SCGC-AAA259E19</name>
    <dbReference type="NCBI Taxonomy" id="1698264"/>
    <lineage>
        <taxon>Archaea</taxon>
        <taxon>Methanobacteriati</taxon>
        <taxon>Methanobacteriota</taxon>
        <taxon>candidate division MSBL1</taxon>
    </lineage>
</organism>
<dbReference type="EMBL" id="LHXO01000001">
    <property type="protein sequence ID" value="KXA95884.1"/>
    <property type="molecule type" value="Genomic_DNA"/>
</dbReference>
<dbReference type="NCBIfam" id="NF003079">
    <property type="entry name" value="PRK04005.1"/>
    <property type="match status" value="1"/>
</dbReference>
<name>A0A133UNT0_9EURY</name>
<dbReference type="Proteomes" id="UP000070284">
    <property type="component" value="Unassembled WGS sequence"/>
</dbReference>
<comment type="similarity">
    <text evidence="1 4">Belongs to the eukaryotic ribosomal protein eL18 family.</text>
</comment>
<comment type="caution">
    <text evidence="6">The sequence shown here is derived from an EMBL/GenBank/DDBJ whole genome shotgun (WGS) entry which is preliminary data.</text>
</comment>
<dbReference type="PANTHER" id="PTHR10934">
    <property type="entry name" value="60S RIBOSOMAL PROTEIN L18"/>
    <property type="match status" value="1"/>
</dbReference>
<dbReference type="InterPro" id="IPR021131">
    <property type="entry name" value="Ribosomal_uL15/eL18"/>
</dbReference>
<proteinExistence type="inferred from homology"/>
<evidence type="ECO:0000259" key="5">
    <source>
        <dbReference type="Pfam" id="PF17135"/>
    </source>
</evidence>
<evidence type="ECO:0000256" key="2">
    <source>
        <dbReference type="ARBA" id="ARBA00022980"/>
    </source>
</evidence>
<sequence length="121" mass="13486">MGKRKGPSNPALRKLIRRLRKIDKETESDIWGELADRLNRSNRSRPEVNLGQLNRHTEKGDFVAVPGKVLGSGILEHNLSVAAFNFSDQAKKKIEGAEGETLSIEGLLDRKPKGENVLLME</sequence>
<evidence type="ECO:0000256" key="1">
    <source>
        <dbReference type="ARBA" id="ARBA00006815"/>
    </source>
</evidence>
<dbReference type="InterPro" id="IPR022947">
    <property type="entry name" value="Ribosomal_eL18_arc"/>
</dbReference>
<dbReference type="GO" id="GO:0003735">
    <property type="term" value="F:structural constituent of ribosome"/>
    <property type="evidence" value="ECO:0007669"/>
    <property type="project" value="InterPro"/>
</dbReference>
<gene>
    <name evidence="4" type="primary">rpl18e</name>
    <name evidence="6" type="ORF">AKJ65_00075</name>
</gene>
<dbReference type="Gene3D" id="3.100.10.10">
    <property type="match status" value="1"/>
</dbReference>
<dbReference type="SUPFAM" id="SSF52080">
    <property type="entry name" value="Ribosomal proteins L15p and L18e"/>
    <property type="match status" value="1"/>
</dbReference>
<keyword evidence="2 4" id="KW-0689">Ribosomal protein</keyword>
<dbReference type="Pfam" id="PF17135">
    <property type="entry name" value="Ribosomal_L18"/>
    <property type="match status" value="1"/>
</dbReference>
<reference evidence="6 7" key="1">
    <citation type="journal article" date="2016" name="Sci. Rep.">
        <title>Metabolic traits of an uncultured archaeal lineage -MSBL1- from brine pools of the Red Sea.</title>
        <authorList>
            <person name="Mwirichia R."/>
            <person name="Alam I."/>
            <person name="Rashid M."/>
            <person name="Vinu M."/>
            <person name="Ba-Alawi W."/>
            <person name="Anthony Kamau A."/>
            <person name="Kamanda Ngugi D."/>
            <person name="Goker M."/>
            <person name="Klenk H.P."/>
            <person name="Bajic V."/>
            <person name="Stingl U."/>
        </authorList>
    </citation>
    <scope>NUCLEOTIDE SEQUENCE [LARGE SCALE GENOMIC DNA]</scope>
    <source>
        <strain evidence="6">SCGC-AAA259E19</strain>
    </source>
</reference>
<dbReference type="InterPro" id="IPR000039">
    <property type="entry name" value="Ribosomal_eL18"/>
</dbReference>
<keyword evidence="3 4" id="KW-0687">Ribonucleoprotein</keyword>
<dbReference type="GO" id="GO:0006412">
    <property type="term" value="P:translation"/>
    <property type="evidence" value="ECO:0007669"/>
    <property type="project" value="UniProtKB-UniRule"/>
</dbReference>
<evidence type="ECO:0000256" key="3">
    <source>
        <dbReference type="ARBA" id="ARBA00023274"/>
    </source>
</evidence>
<keyword evidence="7" id="KW-1185">Reference proteome</keyword>
<dbReference type="GO" id="GO:0022625">
    <property type="term" value="C:cytosolic large ribosomal subunit"/>
    <property type="evidence" value="ECO:0007669"/>
    <property type="project" value="TreeGrafter"/>
</dbReference>
<protein>
    <recommendedName>
        <fullName evidence="4">Large ribosomal subunit protein eL18</fullName>
    </recommendedName>
</protein>
<dbReference type="GO" id="GO:0003723">
    <property type="term" value="F:RNA binding"/>
    <property type="evidence" value="ECO:0007669"/>
    <property type="project" value="TreeGrafter"/>
</dbReference>
<feature type="domain" description="Large ribosomal subunit protein uL15/eL18" evidence="5">
    <location>
        <begin position="8"/>
        <end position="120"/>
    </location>
</feature>